<keyword evidence="1" id="KW-0732">Signal</keyword>
<evidence type="ECO:0000259" key="2">
    <source>
        <dbReference type="Pfam" id="PF16656"/>
    </source>
</evidence>
<protein>
    <recommendedName>
        <fullName evidence="2">Purple acid phosphatase N-terminal domain-containing protein</fullName>
    </recommendedName>
</protein>
<gene>
    <name evidence="3" type="ORF">A2Y62_09985</name>
</gene>
<dbReference type="Gene3D" id="2.60.40.380">
    <property type="entry name" value="Purple acid phosphatase-like, N-terminal"/>
    <property type="match status" value="1"/>
</dbReference>
<evidence type="ECO:0000313" key="3">
    <source>
        <dbReference type="EMBL" id="OGF58809.1"/>
    </source>
</evidence>
<dbReference type="InterPro" id="IPR039331">
    <property type="entry name" value="PAPs-like"/>
</dbReference>
<dbReference type="SUPFAM" id="SSF56300">
    <property type="entry name" value="Metallo-dependent phosphatases"/>
    <property type="match status" value="1"/>
</dbReference>
<dbReference type="PANTHER" id="PTHR22953">
    <property type="entry name" value="ACID PHOSPHATASE RELATED"/>
    <property type="match status" value="1"/>
</dbReference>
<dbReference type="InterPro" id="IPR029052">
    <property type="entry name" value="Metallo-depent_PP-like"/>
</dbReference>
<dbReference type="STRING" id="1817863.A2Y62_09985"/>
<dbReference type="InterPro" id="IPR015914">
    <property type="entry name" value="PAPs_N"/>
</dbReference>
<dbReference type="SUPFAM" id="SSF49363">
    <property type="entry name" value="Purple acid phosphatase, N-terminal domain"/>
    <property type="match status" value="1"/>
</dbReference>
<sequence>MKIKIFSIFFVGIFTIFSIIKNSFGSDLPVKNPKNYGYLQQEYHTIRNVISIEQLHLSIKDGNSTGLKLDLSNITLLLDGTQIDPAYIYGNVYIGPYPFEANEIEYTYKRFRTNSRIFKGKGTVPVQNLLETGNNSEDWTDKGQIAIRLELMLQTEGIDPDLGIYDTFIRFIKKDNRYIKQTSLIEGPLVNMVRSDDPSNIIIAFKTSNAVVGQVVVEKDTVFSDKTPSIKHEIVISDLKPSTKYYYHVEIEDFKSKTYTFTTAPKPGQGSVIIAFAADSKRLPGNVQSDFMGVNYDTLERMSNLAYRLGADVFVFGGDLITGYTTNVTDYRTQIHAWKQTMAGFWHHKAVYAGFGNHETLLNVYNKNGEVIRLDKWPYATESAEAVFSDELVHPLNGPEVSDSRRPPYKENVYSFQYGPVKFIIFNNNYWASGKEEDWLTAKKFGGAPEGYIMQDQLNWIKKELEAGEKNSSVKYIILSAQEAIFPNGGHVKDSTWFSGNNTAKAYTYDEDSGTLLPESMGMLEVRNELVKTISKYKKVAAVLGGDEHSYHKTLITGEVPIGNPSIDPKDDNGLICTDPDKCSPLADIKHPKWYIVSGGAGASYYSEEPTPWNQFWKSNPDKCPDKTGKTGCYYYTSQENISIFKADANKISLTVYNPYGEIIDQIPDL</sequence>
<comment type="caution">
    <text evidence="3">The sequence shown here is derived from an EMBL/GenBank/DDBJ whole genome shotgun (WGS) entry which is preliminary data.</text>
</comment>
<dbReference type="GO" id="GO:0046872">
    <property type="term" value="F:metal ion binding"/>
    <property type="evidence" value="ECO:0007669"/>
    <property type="project" value="InterPro"/>
</dbReference>
<dbReference type="Proteomes" id="UP000178943">
    <property type="component" value="Unassembled WGS sequence"/>
</dbReference>
<evidence type="ECO:0000256" key="1">
    <source>
        <dbReference type="ARBA" id="ARBA00022729"/>
    </source>
</evidence>
<dbReference type="Gene3D" id="3.60.21.10">
    <property type="match status" value="1"/>
</dbReference>
<proteinExistence type="predicted"/>
<name>A0A1F5V5U5_9BACT</name>
<dbReference type="PANTHER" id="PTHR22953:SF153">
    <property type="entry name" value="PURPLE ACID PHOSPHATASE"/>
    <property type="match status" value="1"/>
</dbReference>
<dbReference type="AlphaFoldDB" id="A0A1F5V5U5"/>
<dbReference type="GO" id="GO:0003993">
    <property type="term" value="F:acid phosphatase activity"/>
    <property type="evidence" value="ECO:0007669"/>
    <property type="project" value="InterPro"/>
</dbReference>
<dbReference type="Pfam" id="PF16656">
    <property type="entry name" value="Pur_ac_phosph_N"/>
    <property type="match status" value="1"/>
</dbReference>
<feature type="domain" description="Purple acid phosphatase N-terminal" evidence="2">
    <location>
        <begin position="195"/>
        <end position="263"/>
    </location>
</feature>
<dbReference type="InterPro" id="IPR008963">
    <property type="entry name" value="Purple_acid_Pase-like_N"/>
</dbReference>
<reference evidence="3 4" key="1">
    <citation type="journal article" date="2016" name="Nat. Commun.">
        <title>Thousands of microbial genomes shed light on interconnected biogeochemical processes in an aquifer system.</title>
        <authorList>
            <person name="Anantharaman K."/>
            <person name="Brown C.T."/>
            <person name="Hug L.A."/>
            <person name="Sharon I."/>
            <person name="Castelle C.J."/>
            <person name="Probst A.J."/>
            <person name="Thomas B.C."/>
            <person name="Singh A."/>
            <person name="Wilkins M.J."/>
            <person name="Karaoz U."/>
            <person name="Brodie E.L."/>
            <person name="Williams K.H."/>
            <person name="Hubbard S.S."/>
            <person name="Banfield J.F."/>
        </authorList>
    </citation>
    <scope>NUCLEOTIDE SEQUENCE [LARGE SCALE GENOMIC DNA]</scope>
</reference>
<organism evidence="3 4">
    <name type="scientific">Candidatus Fischerbacteria bacterium RBG_13_37_8</name>
    <dbReference type="NCBI Taxonomy" id="1817863"/>
    <lineage>
        <taxon>Bacteria</taxon>
        <taxon>Candidatus Fischeribacteriota</taxon>
    </lineage>
</organism>
<dbReference type="EMBL" id="MFGW01000232">
    <property type="protein sequence ID" value="OGF58809.1"/>
    <property type="molecule type" value="Genomic_DNA"/>
</dbReference>
<accession>A0A1F5V5U5</accession>
<evidence type="ECO:0000313" key="4">
    <source>
        <dbReference type="Proteomes" id="UP000178943"/>
    </source>
</evidence>